<dbReference type="PANTHER" id="PTHR42841">
    <property type="entry name" value="AMINE OXIDASE"/>
    <property type="match status" value="1"/>
</dbReference>
<evidence type="ECO:0000313" key="2">
    <source>
        <dbReference type="EMBL" id="QKJ18746.1"/>
    </source>
</evidence>
<dbReference type="InterPro" id="IPR036188">
    <property type="entry name" value="FAD/NAD-bd_sf"/>
</dbReference>
<dbReference type="GO" id="GO:0016491">
    <property type="term" value="F:oxidoreductase activity"/>
    <property type="evidence" value="ECO:0007669"/>
    <property type="project" value="InterPro"/>
</dbReference>
<dbReference type="SUPFAM" id="SSF51905">
    <property type="entry name" value="FAD/NAD(P)-binding domain"/>
    <property type="match status" value="1"/>
</dbReference>
<dbReference type="EMBL" id="CP054038">
    <property type="protein sequence ID" value="QKJ18746.1"/>
    <property type="molecule type" value="Genomic_DNA"/>
</dbReference>
<feature type="domain" description="Amine oxidase" evidence="1">
    <location>
        <begin position="14"/>
        <end position="411"/>
    </location>
</feature>
<dbReference type="Pfam" id="PF01593">
    <property type="entry name" value="Amino_oxidase"/>
    <property type="match status" value="1"/>
</dbReference>
<gene>
    <name evidence="2" type="ORF">HQM25_04665</name>
</gene>
<reference evidence="2 3" key="1">
    <citation type="submission" date="2020-05" db="EMBL/GenBank/DDBJ databases">
        <title>Strain PA2F3 complete genome.</title>
        <authorList>
            <person name="Kim Y.-S."/>
            <person name="Kim S.-J."/>
            <person name="Jung H.-k."/>
            <person name="Kim S.-E."/>
            <person name="Kim K.-H."/>
        </authorList>
    </citation>
    <scope>NUCLEOTIDE SEQUENCE [LARGE SCALE GENOMIC DNA]</scope>
    <source>
        <strain evidence="2 3">PA2F3</strain>
    </source>
</reference>
<accession>A0A7D4U6X6</accession>
<proteinExistence type="predicted"/>
<evidence type="ECO:0000313" key="3">
    <source>
        <dbReference type="Proteomes" id="UP000502498"/>
    </source>
</evidence>
<dbReference type="Gene3D" id="3.50.50.60">
    <property type="entry name" value="FAD/NAD(P)-binding domain"/>
    <property type="match status" value="2"/>
</dbReference>
<organism evidence="2 3">
    <name type="scientific">Microbacterium hominis</name>
    <dbReference type="NCBI Taxonomy" id="162426"/>
    <lineage>
        <taxon>Bacteria</taxon>
        <taxon>Bacillati</taxon>
        <taxon>Actinomycetota</taxon>
        <taxon>Actinomycetes</taxon>
        <taxon>Micrococcales</taxon>
        <taxon>Microbacteriaceae</taxon>
        <taxon>Microbacterium</taxon>
    </lineage>
</organism>
<dbReference type="PRINTS" id="PR00419">
    <property type="entry name" value="ADXRDTASE"/>
</dbReference>
<dbReference type="Proteomes" id="UP000502498">
    <property type="component" value="Chromosome"/>
</dbReference>
<dbReference type="InterPro" id="IPR002937">
    <property type="entry name" value="Amino_oxidase"/>
</dbReference>
<protein>
    <submittedName>
        <fullName evidence="2">NAD(P)/FAD-dependent oxidoreductase</fullName>
    </submittedName>
</protein>
<dbReference type="RefSeq" id="WP_172989187.1">
    <property type="nucleotide sequence ID" value="NZ_CP054038.1"/>
</dbReference>
<name>A0A7D4U6X6_9MICO</name>
<evidence type="ECO:0000259" key="1">
    <source>
        <dbReference type="Pfam" id="PF01593"/>
    </source>
</evidence>
<dbReference type="AlphaFoldDB" id="A0A7D4U6X6"/>
<sequence>MQTHDVVVIGAGPAGLRCAAELAGRGREVVVLEADDRVGGRQRTDRVDGFTLDRGFHVLNTAYPAVRASVDVDGLAVRSFPAAVRVRRANGSWATIGHPLRHANLLPATLASGLVTPRDVVALLRWLGPIVVRPRAAVTRTDQSVGEGWNAAGLTGSLRTELLSPFFSGVLADASESTSDTYVRLLARSFLPAAAGLPREGIGALPRALASRARTAGADIRVGRAVSRLRRRENRWEVRALGEGRLLARDVVVAVGAEALDVLVDVRAPATRGLQTWWFATEQPPASALLTVDGTRDGPIVNSLAISAAVPQSAPPGRHLIQATCLWTPERVANEREVRAQLSHVWGRASTTWELLRRDDIPHALPALPPPMRRRSPARIGDGLHVAGDHRETPSIQGALLSGMRAAKSVLASPVRD</sequence>